<comment type="caution">
    <text evidence="1">The sequence shown here is derived from an EMBL/GenBank/DDBJ whole genome shotgun (WGS) entry which is preliminary data.</text>
</comment>
<keyword evidence="2" id="KW-1185">Reference proteome</keyword>
<gene>
    <name evidence="1" type="ORF">CLV67_104138</name>
</gene>
<evidence type="ECO:0000313" key="1">
    <source>
        <dbReference type="EMBL" id="PRX22611.1"/>
    </source>
</evidence>
<proteinExistence type="predicted"/>
<dbReference type="EMBL" id="PVMZ01000004">
    <property type="protein sequence ID" value="PRX22611.1"/>
    <property type="molecule type" value="Genomic_DNA"/>
</dbReference>
<sequence length="142" mass="15076">MGCGGRKVTTLPIMSETPAQRRYRDDARLLAVIGAHLVGQLPPLTLRLPRETADAAVRAWERDETDPPTPESGEQGYVRTFAATLALIGLEIRDSGKPIGDDGAHVVVTLDPARVAAAVFAHECATDGMLRPPPASEASPLT</sequence>
<protein>
    <submittedName>
        <fullName evidence="1">Uncharacterized protein</fullName>
    </submittedName>
</protein>
<dbReference type="AlphaFoldDB" id="A0A2T0KGQ7"/>
<evidence type="ECO:0000313" key="2">
    <source>
        <dbReference type="Proteomes" id="UP000239415"/>
    </source>
</evidence>
<reference evidence="1 2" key="1">
    <citation type="submission" date="2018-03" db="EMBL/GenBank/DDBJ databases">
        <title>Genomic Encyclopedia of Archaeal and Bacterial Type Strains, Phase II (KMG-II): from individual species to whole genera.</title>
        <authorList>
            <person name="Goeker M."/>
        </authorList>
    </citation>
    <scope>NUCLEOTIDE SEQUENCE [LARGE SCALE GENOMIC DNA]</scope>
    <source>
        <strain evidence="1 2">DSM 43146</strain>
    </source>
</reference>
<dbReference type="Proteomes" id="UP000239415">
    <property type="component" value="Unassembled WGS sequence"/>
</dbReference>
<accession>A0A2T0KGQ7</accession>
<name>A0A2T0KGQ7_9ACTN</name>
<organism evidence="1 2">
    <name type="scientific">Actinoplanes italicus</name>
    <dbReference type="NCBI Taxonomy" id="113567"/>
    <lineage>
        <taxon>Bacteria</taxon>
        <taxon>Bacillati</taxon>
        <taxon>Actinomycetota</taxon>
        <taxon>Actinomycetes</taxon>
        <taxon>Micromonosporales</taxon>
        <taxon>Micromonosporaceae</taxon>
        <taxon>Actinoplanes</taxon>
    </lineage>
</organism>